<evidence type="ECO:0000313" key="2">
    <source>
        <dbReference type="Proteomes" id="UP001348265"/>
    </source>
</evidence>
<protein>
    <submittedName>
        <fullName evidence="1">Uncharacterized protein</fullName>
    </submittedName>
</protein>
<dbReference type="RefSeq" id="WP_331785120.1">
    <property type="nucleotide sequence ID" value="NZ_JAVFKM010000001.1"/>
</dbReference>
<sequence>MDTDVEQLLAHPRYWLMFALPWPTADQDVDMAEAAYAIAPQTVPDRQRDRMLSDAVDLLGFTEVYAREHPGRRVVWLSDVTRWLEWEKGHSWSALGVDWEDALTELSAQPLLGMFMTISCRAHLHMVNTARQCKLHHTDGQPSEVLTDDERNAVHEALTTKLKADWPVYIRDMLRSGHLTVG</sequence>
<name>A0ABU7WKH8_9ACTN</name>
<dbReference type="Proteomes" id="UP001348265">
    <property type="component" value="Unassembled WGS sequence"/>
</dbReference>
<dbReference type="EMBL" id="JAVFKM010000001">
    <property type="protein sequence ID" value="MEF3112019.1"/>
    <property type="molecule type" value="Genomic_DNA"/>
</dbReference>
<evidence type="ECO:0000313" key="1">
    <source>
        <dbReference type="EMBL" id="MEF3112019.1"/>
    </source>
</evidence>
<accession>A0ABU7WKH8</accession>
<proteinExistence type="predicted"/>
<reference evidence="1 2" key="1">
    <citation type="submission" date="2023-08" db="EMBL/GenBank/DDBJ databases">
        <authorList>
            <person name="Sharma P."/>
            <person name="Verma V."/>
            <person name="Mohan M.K."/>
            <person name="Dubey A.K."/>
        </authorList>
    </citation>
    <scope>NUCLEOTIDE SEQUENCE [LARGE SCALE GENOMIC DNA]</scope>
    <source>
        <strain evidence="1 2">ADP4</strain>
    </source>
</reference>
<comment type="caution">
    <text evidence="1">The sequence shown here is derived from an EMBL/GenBank/DDBJ whole genome shotgun (WGS) entry which is preliminary data.</text>
</comment>
<keyword evidence="2" id="KW-1185">Reference proteome</keyword>
<gene>
    <name evidence="1" type="ORF">RB636_02200</name>
</gene>
<organism evidence="1 2">
    <name type="scientific">Streptomyces chrestomyceticus</name>
    <dbReference type="NCBI Taxonomy" id="68185"/>
    <lineage>
        <taxon>Bacteria</taxon>
        <taxon>Bacillati</taxon>
        <taxon>Actinomycetota</taxon>
        <taxon>Actinomycetes</taxon>
        <taxon>Kitasatosporales</taxon>
        <taxon>Streptomycetaceae</taxon>
        <taxon>Streptomyces</taxon>
    </lineage>
</organism>